<dbReference type="SUPFAM" id="SSF51735">
    <property type="entry name" value="NAD(P)-binding Rossmann-fold domains"/>
    <property type="match status" value="1"/>
</dbReference>
<evidence type="ECO:0000259" key="4">
    <source>
        <dbReference type="Pfam" id="PF08240"/>
    </source>
</evidence>
<dbReference type="InterPro" id="IPR036291">
    <property type="entry name" value="NAD(P)-bd_dom_sf"/>
</dbReference>
<dbReference type="InterPro" id="IPR013154">
    <property type="entry name" value="ADH-like_N"/>
</dbReference>
<reference evidence="5" key="2">
    <citation type="submission" date="2021-04" db="EMBL/GenBank/DDBJ databases">
        <authorList>
            <person name="Gilroy R."/>
        </authorList>
    </citation>
    <scope>NUCLEOTIDE SEQUENCE</scope>
    <source>
        <strain evidence="5">ChiGjej4B4-7305</strain>
    </source>
</reference>
<feature type="domain" description="Alcohol dehydrogenase-like N-terminal" evidence="4">
    <location>
        <begin position="26"/>
        <end position="121"/>
    </location>
</feature>
<dbReference type="Proteomes" id="UP000824037">
    <property type="component" value="Unassembled WGS sequence"/>
</dbReference>
<comment type="caution">
    <text evidence="5">The sequence shown here is derived from an EMBL/GenBank/DDBJ whole genome shotgun (WGS) entry which is preliminary data.</text>
</comment>
<dbReference type="Pfam" id="PF08240">
    <property type="entry name" value="ADH_N"/>
    <property type="match status" value="1"/>
</dbReference>
<dbReference type="GO" id="GO:0016491">
    <property type="term" value="F:oxidoreductase activity"/>
    <property type="evidence" value="ECO:0007669"/>
    <property type="project" value="UniProtKB-KW"/>
</dbReference>
<dbReference type="InterPro" id="IPR050129">
    <property type="entry name" value="Zn_alcohol_dh"/>
</dbReference>
<evidence type="ECO:0000256" key="2">
    <source>
        <dbReference type="ARBA" id="ARBA00023002"/>
    </source>
</evidence>
<dbReference type="AlphaFoldDB" id="A0A9D2EEI5"/>
<evidence type="ECO:0000313" key="5">
    <source>
        <dbReference type="EMBL" id="HIZ35952.1"/>
    </source>
</evidence>
<dbReference type="InterPro" id="IPR011032">
    <property type="entry name" value="GroES-like_sf"/>
</dbReference>
<dbReference type="Gene3D" id="3.90.180.10">
    <property type="entry name" value="Medium-chain alcohol dehydrogenases, catalytic domain"/>
    <property type="match status" value="1"/>
</dbReference>
<protein>
    <submittedName>
        <fullName evidence="5">Alcohol dehydrogenase catalytic domain-containing protein</fullName>
    </submittedName>
</protein>
<evidence type="ECO:0000313" key="6">
    <source>
        <dbReference type="Proteomes" id="UP000824037"/>
    </source>
</evidence>
<sequence length="321" mass="34646">MLAAVVRDYDLGVQLEEIADPVPTGDEVVVDIKGAGICHTDLHLLQWRNRELPLILGHEVAGIAEGYGPVLVHQSWGCGRCRRCAHGEEQLCENVTEAGFERPGGYAEKILVPHPRYLIPLGDLDPRRAAPLTDAAATSFRAVRRAAPWLQSEQDHVVLVGAGALGQFAIQFLRLLTPAHVIAVDVSSRKRDEALALGAHEAVSADELHGRHAEVVLDFVTEDDTLALGAQLMVPRGMIMRIGSGNGSLPFGRGVLPPEVTLMSARGGSIGDVTEVVALARQGRLRWDTEQIPLADVLTGLRRLEKGDVQGRLILTPGERV</sequence>
<dbReference type="PANTHER" id="PTHR43401">
    <property type="entry name" value="L-THREONINE 3-DEHYDROGENASE"/>
    <property type="match status" value="1"/>
</dbReference>
<evidence type="ECO:0000259" key="3">
    <source>
        <dbReference type="Pfam" id="PF00107"/>
    </source>
</evidence>
<reference evidence="5" key="1">
    <citation type="journal article" date="2021" name="PeerJ">
        <title>Extensive microbial diversity within the chicken gut microbiome revealed by metagenomics and culture.</title>
        <authorList>
            <person name="Gilroy R."/>
            <person name="Ravi A."/>
            <person name="Getino M."/>
            <person name="Pursley I."/>
            <person name="Horton D.L."/>
            <person name="Alikhan N.F."/>
            <person name="Baker D."/>
            <person name="Gharbi K."/>
            <person name="Hall N."/>
            <person name="Watson M."/>
            <person name="Adriaenssens E.M."/>
            <person name="Foster-Nyarko E."/>
            <person name="Jarju S."/>
            <person name="Secka A."/>
            <person name="Antonio M."/>
            <person name="Oren A."/>
            <person name="Chaudhuri R.R."/>
            <person name="La Ragione R."/>
            <person name="Hildebrand F."/>
            <person name="Pallen M.J."/>
        </authorList>
    </citation>
    <scope>NUCLEOTIDE SEQUENCE</scope>
    <source>
        <strain evidence="5">ChiGjej4B4-7305</strain>
    </source>
</reference>
<keyword evidence="2" id="KW-0560">Oxidoreductase</keyword>
<dbReference type="Pfam" id="PF00107">
    <property type="entry name" value="ADH_zinc_N"/>
    <property type="match status" value="1"/>
</dbReference>
<accession>A0A9D2EEI5</accession>
<proteinExistence type="predicted"/>
<comment type="cofactor">
    <cofactor evidence="1">
        <name>Zn(2+)</name>
        <dbReference type="ChEBI" id="CHEBI:29105"/>
    </cofactor>
</comment>
<organism evidence="5 6">
    <name type="scientific">Candidatus Ruania gallistercoris</name>
    <dbReference type="NCBI Taxonomy" id="2838746"/>
    <lineage>
        <taxon>Bacteria</taxon>
        <taxon>Bacillati</taxon>
        <taxon>Actinomycetota</taxon>
        <taxon>Actinomycetes</taxon>
        <taxon>Micrococcales</taxon>
        <taxon>Ruaniaceae</taxon>
        <taxon>Ruania</taxon>
    </lineage>
</organism>
<feature type="domain" description="Alcohol dehydrogenase-like C-terminal" evidence="3">
    <location>
        <begin position="164"/>
        <end position="280"/>
    </location>
</feature>
<name>A0A9D2EEI5_9MICO</name>
<dbReference type="InterPro" id="IPR013149">
    <property type="entry name" value="ADH-like_C"/>
</dbReference>
<gene>
    <name evidence="5" type="ORF">H9815_09250</name>
</gene>
<dbReference type="SUPFAM" id="SSF50129">
    <property type="entry name" value="GroES-like"/>
    <property type="match status" value="1"/>
</dbReference>
<evidence type="ECO:0000256" key="1">
    <source>
        <dbReference type="ARBA" id="ARBA00001947"/>
    </source>
</evidence>
<dbReference type="Gene3D" id="3.40.50.720">
    <property type="entry name" value="NAD(P)-binding Rossmann-like Domain"/>
    <property type="match status" value="1"/>
</dbReference>
<dbReference type="EMBL" id="DXBY01000155">
    <property type="protein sequence ID" value="HIZ35952.1"/>
    <property type="molecule type" value="Genomic_DNA"/>
</dbReference>
<dbReference type="PANTHER" id="PTHR43401:SF4">
    <property type="entry name" value="D-ARABINOSE 1-DEHYDROGENASE (NADP(+))"/>
    <property type="match status" value="1"/>
</dbReference>